<accession>A0A6I6GBR2</accession>
<gene>
    <name evidence="3" type="ORF">GLV81_14495</name>
</gene>
<dbReference type="PANTHER" id="PTHR46825">
    <property type="entry name" value="D-ALANYL-D-ALANINE-CARBOXYPEPTIDASE/ENDOPEPTIDASE AMPH"/>
    <property type="match status" value="1"/>
</dbReference>
<proteinExistence type="predicted"/>
<keyword evidence="1" id="KW-0732">Signal</keyword>
<keyword evidence="4" id="KW-1185">Reference proteome</keyword>
<evidence type="ECO:0000313" key="3">
    <source>
        <dbReference type="EMBL" id="QGW29153.1"/>
    </source>
</evidence>
<feature type="domain" description="Beta-lactamase-related" evidence="2">
    <location>
        <begin position="25"/>
        <end position="347"/>
    </location>
</feature>
<dbReference type="Gene3D" id="3.40.710.10">
    <property type="entry name" value="DD-peptidase/beta-lactamase superfamily"/>
    <property type="match status" value="1"/>
</dbReference>
<name>A0A6I6GBR2_9BACT</name>
<evidence type="ECO:0000256" key="1">
    <source>
        <dbReference type="SAM" id="SignalP"/>
    </source>
</evidence>
<dbReference type="InterPro" id="IPR001466">
    <property type="entry name" value="Beta-lactam-related"/>
</dbReference>
<organism evidence="3 4">
    <name type="scientific">Phnomibacter ginsenosidimutans</name>
    <dbReference type="NCBI Taxonomy" id="2676868"/>
    <lineage>
        <taxon>Bacteria</taxon>
        <taxon>Pseudomonadati</taxon>
        <taxon>Bacteroidota</taxon>
        <taxon>Chitinophagia</taxon>
        <taxon>Chitinophagales</taxon>
        <taxon>Chitinophagaceae</taxon>
        <taxon>Phnomibacter</taxon>
    </lineage>
</organism>
<dbReference type="Proteomes" id="UP000426027">
    <property type="component" value="Chromosome"/>
</dbReference>
<evidence type="ECO:0000313" key="4">
    <source>
        <dbReference type="Proteomes" id="UP000426027"/>
    </source>
</evidence>
<reference evidence="3 4" key="1">
    <citation type="submission" date="2019-11" db="EMBL/GenBank/DDBJ databases">
        <authorList>
            <person name="Im W.T."/>
        </authorList>
    </citation>
    <scope>NUCLEOTIDE SEQUENCE [LARGE SCALE GENOMIC DNA]</scope>
    <source>
        <strain evidence="3 4">SB-02</strain>
    </source>
</reference>
<dbReference type="PANTHER" id="PTHR46825:SF9">
    <property type="entry name" value="BETA-LACTAMASE-RELATED DOMAIN-CONTAINING PROTEIN"/>
    <property type="match status" value="1"/>
</dbReference>
<feature type="signal peptide" evidence="1">
    <location>
        <begin position="1"/>
        <end position="21"/>
    </location>
</feature>
<dbReference type="SUPFAM" id="SSF56601">
    <property type="entry name" value="beta-lactamase/transpeptidase-like"/>
    <property type="match status" value="1"/>
</dbReference>
<dbReference type="GO" id="GO:0016787">
    <property type="term" value="F:hydrolase activity"/>
    <property type="evidence" value="ECO:0007669"/>
    <property type="project" value="UniProtKB-KW"/>
</dbReference>
<evidence type="ECO:0000259" key="2">
    <source>
        <dbReference type="Pfam" id="PF00144"/>
    </source>
</evidence>
<protein>
    <submittedName>
        <fullName evidence="3">Serine hydrolase</fullName>
    </submittedName>
</protein>
<keyword evidence="3" id="KW-0378">Hydrolase</keyword>
<dbReference type="Pfam" id="PF00144">
    <property type="entry name" value="Beta-lactamase"/>
    <property type="match status" value="1"/>
</dbReference>
<dbReference type="EMBL" id="CP046566">
    <property type="protein sequence ID" value="QGW29153.1"/>
    <property type="molecule type" value="Genomic_DNA"/>
</dbReference>
<dbReference type="InterPro" id="IPR012338">
    <property type="entry name" value="Beta-lactam/transpept-like"/>
</dbReference>
<dbReference type="KEGG" id="fls:GLV81_14495"/>
<sequence length="362" mass="40315">MKKVCLIITVLCFTVVGIAQRTAIDAAFDTAVQQGFSGVLLVAKNGKPIANRVAGYRHFETQAPLQLSDVFELASVSKQFTAMAIMMLQEEGRLQYDDSLSKYIDLPYNGITIRQLLNHTSGLPDYQAVMDAHWDKSKVAGNEDCIRLLRQYQPSMLFTPGAQYRYSNTGYLLLASVVEKVSGKDFISYLQQRIFTPLKMQQTAIRTLEAKAATINFAAGHLKDSTGAYINANKFHSSDYTVWLGNRKGPGRISSTAADLLRWDKALYKNKLVQHSTLQQAFTPATLNNGQLSMYGFGWEIETHPVLGNIVKHNGDNPGYSTQIIRCVDKRYTVIVLCNNAHPSFRTLLSNIMQALAAEESK</sequence>
<dbReference type="AlphaFoldDB" id="A0A6I6GBR2"/>
<dbReference type="InterPro" id="IPR050491">
    <property type="entry name" value="AmpC-like"/>
</dbReference>
<feature type="chain" id="PRO_5026144656" evidence="1">
    <location>
        <begin position="22"/>
        <end position="362"/>
    </location>
</feature>